<accession>A0A8D9F3Z0</accession>
<proteinExistence type="predicted"/>
<reference evidence="2" key="1">
    <citation type="submission" date="2021-05" db="EMBL/GenBank/DDBJ databases">
        <authorList>
            <person name="Alioto T."/>
            <person name="Alioto T."/>
            <person name="Gomez Garrido J."/>
        </authorList>
    </citation>
    <scope>NUCLEOTIDE SEQUENCE</scope>
</reference>
<sequence>MAGFWSHWGSDANTQQSEQSVAASSDSPLRRSLRTLRRSIRKIAFVKASSPDVSPVDASSSSSSSDCPLLLTVSTLWYPPATTPSSMRSSISPSTLSAIAIRPPFSSFFEDRIRARFPFFMDNGCLLSNFTFSKAASGHFAFNSSSISCTSPSMTFFIPSLICFTLLVSP</sequence>
<name>A0A8D9F3Z0_9HEMI</name>
<feature type="compositionally biased region" description="Polar residues" evidence="1">
    <location>
        <begin position="11"/>
        <end position="23"/>
    </location>
</feature>
<dbReference type="AlphaFoldDB" id="A0A8D9F3Z0"/>
<evidence type="ECO:0000313" key="2">
    <source>
        <dbReference type="EMBL" id="CAG6774405.1"/>
    </source>
</evidence>
<dbReference type="EMBL" id="HBUF01594638">
    <property type="protein sequence ID" value="CAG6774405.1"/>
    <property type="molecule type" value="Transcribed_RNA"/>
</dbReference>
<protein>
    <submittedName>
        <fullName evidence="2">Uncharacterized protein</fullName>
    </submittedName>
</protein>
<feature type="region of interest" description="Disordered" evidence="1">
    <location>
        <begin position="1"/>
        <end position="29"/>
    </location>
</feature>
<organism evidence="2">
    <name type="scientific">Cacopsylla melanoneura</name>
    <dbReference type="NCBI Taxonomy" id="428564"/>
    <lineage>
        <taxon>Eukaryota</taxon>
        <taxon>Metazoa</taxon>
        <taxon>Ecdysozoa</taxon>
        <taxon>Arthropoda</taxon>
        <taxon>Hexapoda</taxon>
        <taxon>Insecta</taxon>
        <taxon>Pterygota</taxon>
        <taxon>Neoptera</taxon>
        <taxon>Paraneoptera</taxon>
        <taxon>Hemiptera</taxon>
        <taxon>Sternorrhyncha</taxon>
        <taxon>Psylloidea</taxon>
        <taxon>Psyllidae</taxon>
        <taxon>Psyllinae</taxon>
        <taxon>Cacopsylla</taxon>
    </lineage>
</organism>
<evidence type="ECO:0000256" key="1">
    <source>
        <dbReference type="SAM" id="MobiDB-lite"/>
    </source>
</evidence>